<dbReference type="Proteomes" id="UP000003490">
    <property type="component" value="Unassembled WGS sequence"/>
</dbReference>
<dbReference type="EMBL" id="ABCB02000019">
    <property type="protein sequence ID" value="EDO60612.1"/>
    <property type="molecule type" value="Genomic_DNA"/>
</dbReference>
<evidence type="ECO:0000313" key="2">
    <source>
        <dbReference type="Proteomes" id="UP000003490"/>
    </source>
</evidence>
<proteinExistence type="predicted"/>
<name>A7VUG2_9FIRM</name>
<evidence type="ECO:0000313" key="1">
    <source>
        <dbReference type="EMBL" id="EDO60612.1"/>
    </source>
</evidence>
<gene>
    <name evidence="1" type="ORF">CLOLEP_02208</name>
</gene>
<reference evidence="1 2" key="2">
    <citation type="submission" date="2007-08" db="EMBL/GenBank/DDBJ databases">
        <authorList>
            <person name="Fulton L."/>
            <person name="Clifton S."/>
            <person name="Fulton B."/>
            <person name="Xu J."/>
            <person name="Minx P."/>
            <person name="Pepin K.H."/>
            <person name="Johnson M."/>
            <person name="Thiruvilangam P."/>
            <person name="Bhonagiri V."/>
            <person name="Nash W.E."/>
            <person name="Wang C."/>
            <person name="Mardis E.R."/>
            <person name="Wilson R.K."/>
        </authorList>
    </citation>
    <scope>NUCLEOTIDE SEQUENCE [LARGE SCALE GENOMIC DNA]</scope>
    <source>
        <strain evidence="1 2">DSM 753</strain>
    </source>
</reference>
<reference evidence="1 2" key="1">
    <citation type="submission" date="2007-08" db="EMBL/GenBank/DDBJ databases">
        <title>Draft genome sequence of Clostridium leptum (DSM 753).</title>
        <authorList>
            <person name="Sudarsanam P."/>
            <person name="Ley R."/>
            <person name="Guruge J."/>
            <person name="Turnbaugh P.J."/>
            <person name="Mahowald M."/>
            <person name="Liep D."/>
            <person name="Gordon J."/>
        </authorList>
    </citation>
    <scope>NUCLEOTIDE SEQUENCE [LARGE SCALE GENOMIC DNA]</scope>
    <source>
        <strain evidence="1 2">DSM 753</strain>
    </source>
</reference>
<dbReference type="AlphaFoldDB" id="A7VUG2"/>
<organism evidence="1 2">
    <name type="scientific">[Clostridium] leptum DSM 753</name>
    <dbReference type="NCBI Taxonomy" id="428125"/>
    <lineage>
        <taxon>Bacteria</taxon>
        <taxon>Bacillati</taxon>
        <taxon>Bacillota</taxon>
        <taxon>Clostridia</taxon>
        <taxon>Eubacteriales</taxon>
        <taxon>Oscillospiraceae</taxon>
        <taxon>Oscillospiraceae incertae sedis</taxon>
    </lineage>
</organism>
<comment type="caution">
    <text evidence="1">The sequence shown here is derived from an EMBL/GenBank/DDBJ whole genome shotgun (WGS) entry which is preliminary data.</text>
</comment>
<sequence>MPALTALCLTPLKFYEKQPGESSRLFFITLNIPAQ</sequence>
<protein>
    <submittedName>
        <fullName evidence="1">Uncharacterized protein</fullName>
    </submittedName>
</protein>
<accession>A7VUG2</accession>
<dbReference type="HOGENOM" id="CLU_3364261_0_0_9"/>